<dbReference type="InterPro" id="IPR036514">
    <property type="entry name" value="SGNH_hydro_sf"/>
</dbReference>
<name>A0A9D3W848_9ROSI</name>
<dbReference type="AlphaFoldDB" id="A0A9D3W848"/>
<protein>
    <submittedName>
        <fullName evidence="3">Uncharacterized protein</fullName>
    </submittedName>
</protein>
<keyword evidence="4" id="KW-1185">Reference proteome</keyword>
<dbReference type="InterPro" id="IPR001087">
    <property type="entry name" value="GDSL"/>
</dbReference>
<dbReference type="GO" id="GO:0016788">
    <property type="term" value="F:hydrolase activity, acting on ester bonds"/>
    <property type="evidence" value="ECO:0007669"/>
    <property type="project" value="InterPro"/>
</dbReference>
<gene>
    <name evidence="3" type="ORF">J1N35_008284</name>
</gene>
<keyword evidence="2" id="KW-0732">Signal</keyword>
<evidence type="ECO:0000313" key="4">
    <source>
        <dbReference type="Proteomes" id="UP000828251"/>
    </source>
</evidence>
<dbReference type="Gene3D" id="3.40.50.1110">
    <property type="entry name" value="SGNH hydrolase"/>
    <property type="match status" value="2"/>
</dbReference>
<proteinExistence type="inferred from homology"/>
<feature type="signal peptide" evidence="2">
    <location>
        <begin position="1"/>
        <end position="21"/>
    </location>
</feature>
<organism evidence="3 4">
    <name type="scientific">Gossypium stocksii</name>
    <dbReference type="NCBI Taxonomy" id="47602"/>
    <lineage>
        <taxon>Eukaryota</taxon>
        <taxon>Viridiplantae</taxon>
        <taxon>Streptophyta</taxon>
        <taxon>Embryophyta</taxon>
        <taxon>Tracheophyta</taxon>
        <taxon>Spermatophyta</taxon>
        <taxon>Magnoliopsida</taxon>
        <taxon>eudicotyledons</taxon>
        <taxon>Gunneridae</taxon>
        <taxon>Pentapetalae</taxon>
        <taxon>rosids</taxon>
        <taxon>malvids</taxon>
        <taxon>Malvales</taxon>
        <taxon>Malvaceae</taxon>
        <taxon>Malvoideae</taxon>
        <taxon>Gossypium</taxon>
    </lineage>
</organism>
<dbReference type="OrthoDB" id="1600564at2759"/>
<dbReference type="InterPro" id="IPR050592">
    <property type="entry name" value="GDSL_lipolytic_enzyme"/>
</dbReference>
<evidence type="ECO:0000256" key="1">
    <source>
        <dbReference type="ARBA" id="ARBA00008668"/>
    </source>
</evidence>
<evidence type="ECO:0000313" key="3">
    <source>
        <dbReference type="EMBL" id="KAH1114906.1"/>
    </source>
</evidence>
<evidence type="ECO:0000256" key="2">
    <source>
        <dbReference type="SAM" id="SignalP"/>
    </source>
</evidence>
<comment type="caution">
    <text evidence="3">The sequence shown here is derived from an EMBL/GenBank/DDBJ whole genome shotgun (WGS) entry which is preliminary data.</text>
</comment>
<dbReference type="InterPro" id="IPR035669">
    <property type="entry name" value="SGNH_plant_lipase-like"/>
</dbReference>
<dbReference type="Pfam" id="PF00657">
    <property type="entry name" value="Lipase_GDSL"/>
    <property type="match status" value="2"/>
</dbReference>
<dbReference type="SUPFAM" id="SSF52266">
    <property type="entry name" value="SGNH hydrolase"/>
    <property type="match status" value="1"/>
</dbReference>
<dbReference type="EMBL" id="JAIQCV010000003">
    <property type="protein sequence ID" value="KAH1114906.1"/>
    <property type="molecule type" value="Genomic_DNA"/>
</dbReference>
<dbReference type="FunFam" id="3.40.50.1110:FF:000003">
    <property type="entry name" value="GDSL esterase/lipase APG"/>
    <property type="match status" value="2"/>
</dbReference>
<sequence length="568" mass="63002">MATSKLFIMLAVLICMAPINTCSSAAASTASMATRPPSPKFPAILVFGDSTVDTGNNNYVKTLFKANRPPYGENFPAHIPTGRFSDGKLVPDFLASFLGIKDDVPPFLKPNLSENELPTGVTFASAGSGYDYLTTRLSNAIPISKQVEMFKSYINKLKGIVGKDKANNIIGEALVIISAGTNDFVFNFYDIPTRRLEFDIVGYQHFLLQKLEDFLKELYELGCRKMIVAGLPPIGCLPIQMTAKFQIPTNRKCLEDENSDAESYNKKLAKLLPELQAKLPGSKLAYTDLYEPLFDMINYPQQYGFAETKRGCCGTGFIEAIFLCNPVTPICRNPSEFLFWDCIHPSQQTYIYLANYIIEEFPAIFVFGDSTVDTGNNNYVKTLLKANMPPYGENFPDHIPTGRFSDGKLVPNFLASFLGIKDDVPPFLKPNLSENKLRTGVTFASAGSGYDYLTTTLSNVIPVSKQVEMFKSYIDKFKGIVGKDKANNIVGEALVMISAGTNDFIFNFYDIPTIPTRRLEFNIEVYEHGCREMIVLGLPPIGCLPIQMAAKIEIPTNRKCLEDQNSDA</sequence>
<reference evidence="3 4" key="1">
    <citation type="journal article" date="2021" name="Plant Biotechnol. J.">
        <title>Multi-omics assisted identification of the key and species-specific regulatory components of drought-tolerant mechanisms in Gossypium stocksii.</title>
        <authorList>
            <person name="Yu D."/>
            <person name="Ke L."/>
            <person name="Zhang D."/>
            <person name="Wu Y."/>
            <person name="Sun Y."/>
            <person name="Mei J."/>
            <person name="Sun J."/>
            <person name="Sun Y."/>
        </authorList>
    </citation>
    <scope>NUCLEOTIDE SEQUENCE [LARGE SCALE GENOMIC DNA]</scope>
    <source>
        <strain evidence="4">cv. E1</strain>
        <tissue evidence="3">Leaf</tissue>
    </source>
</reference>
<comment type="similarity">
    <text evidence="1">Belongs to the 'GDSL' lipolytic enzyme family.</text>
</comment>
<dbReference type="CDD" id="cd01837">
    <property type="entry name" value="SGNH_plant_lipase_like"/>
    <property type="match status" value="1"/>
</dbReference>
<dbReference type="PANTHER" id="PTHR45642:SF120">
    <property type="entry name" value="GDSL-LIKE LIPASE_ACYLHYDROLASE"/>
    <property type="match status" value="1"/>
</dbReference>
<accession>A0A9D3W848</accession>
<dbReference type="PANTHER" id="PTHR45642">
    <property type="entry name" value="GDSL ESTERASE/LIPASE EXL3"/>
    <property type="match status" value="1"/>
</dbReference>
<dbReference type="Proteomes" id="UP000828251">
    <property type="component" value="Unassembled WGS sequence"/>
</dbReference>
<feature type="chain" id="PRO_5039138615" evidence="2">
    <location>
        <begin position="22"/>
        <end position="568"/>
    </location>
</feature>